<evidence type="ECO:0000256" key="4">
    <source>
        <dbReference type="ARBA" id="ARBA00023239"/>
    </source>
</evidence>
<dbReference type="InterPro" id="IPR001906">
    <property type="entry name" value="Terpene_synth_N"/>
</dbReference>
<dbReference type="InterPro" id="IPR036965">
    <property type="entry name" value="Terpene_synth_N_sf"/>
</dbReference>
<dbReference type="Pfam" id="PF01397">
    <property type="entry name" value="Terpene_synth"/>
    <property type="match status" value="1"/>
</dbReference>
<feature type="domain" description="Terpene synthase metal-binding" evidence="7">
    <location>
        <begin position="106"/>
        <end position="341"/>
    </location>
</feature>
<dbReference type="InterPro" id="IPR008949">
    <property type="entry name" value="Isoprenoid_synthase_dom_sf"/>
</dbReference>
<dbReference type="Proteomes" id="UP000325315">
    <property type="component" value="Unassembled WGS sequence"/>
</dbReference>
<sequence>MLSLYEAAYLRVHKEDILEEALSFSTEHLKSLAKKSSPHLAKQITNALDQSFNKFPPRLAARTYISFYEEDDSRNETLLNFAKLDFNQVQVFHKQEISQIARFWEDNKFSSECSYGRERYVEVYTWINSLFNEPRYTQWRIIISKILVLISVVDDTFDAYGTPQELQCLVDALKRWEIGAVDELQDYTKLIGKTVLVIFYEIAKEARKIGRSFCFPYAKDALIALVNGYHAETKWYHDGYVPTFEEYMSVAMKTSTFEVWLVISFIGMGKMAGREAFEWMQKDPRIMKALNVIGRLMDDIASHKLKEHCPSSVECYMKQHGLSEKLTLKEFEKILEDAWKDINEERMRPTAIPGDLLVLHLNIARASYSFYKH</sequence>
<evidence type="ECO:0000313" key="9">
    <source>
        <dbReference type="Proteomes" id="UP000325315"/>
    </source>
</evidence>
<keyword evidence="4" id="KW-0456">Lyase</keyword>
<dbReference type="InterPro" id="IPR008930">
    <property type="entry name" value="Terpenoid_cyclase/PrenylTrfase"/>
</dbReference>
<dbReference type="InterPro" id="IPR050148">
    <property type="entry name" value="Terpene_synthase-like"/>
</dbReference>
<dbReference type="CDD" id="cd00684">
    <property type="entry name" value="Terpene_cyclase_plant_C1"/>
    <property type="match status" value="1"/>
</dbReference>
<name>A0A5B6VDR5_9ROSI</name>
<proteinExistence type="inferred from homology"/>
<dbReference type="OrthoDB" id="1877784at2759"/>
<evidence type="ECO:0000259" key="7">
    <source>
        <dbReference type="Pfam" id="PF03936"/>
    </source>
</evidence>
<dbReference type="Gene3D" id="1.50.10.130">
    <property type="entry name" value="Terpene synthase, N-terminal domain"/>
    <property type="match status" value="1"/>
</dbReference>
<keyword evidence="2" id="KW-0479">Metal-binding</keyword>
<feature type="domain" description="Terpene synthase N-terminal" evidence="6">
    <location>
        <begin position="1"/>
        <end position="48"/>
    </location>
</feature>
<dbReference type="Pfam" id="PF03936">
    <property type="entry name" value="Terpene_synth_C"/>
    <property type="match status" value="1"/>
</dbReference>
<dbReference type="SFLD" id="SFLDG01019">
    <property type="entry name" value="Terpene_Cyclase_Like_1_C_Termi"/>
    <property type="match status" value="1"/>
</dbReference>
<dbReference type="FunFam" id="1.10.600.10:FF:000007">
    <property type="entry name" value="Isoprene synthase, chloroplastic"/>
    <property type="match status" value="1"/>
</dbReference>
<accession>A0A5B6VDR5</accession>
<dbReference type="SFLD" id="SFLDS00005">
    <property type="entry name" value="Isoprenoid_Synthase_Type_I"/>
    <property type="match status" value="1"/>
</dbReference>
<dbReference type="EMBL" id="SMMG02000007">
    <property type="protein sequence ID" value="KAA3467283.1"/>
    <property type="molecule type" value="Genomic_DNA"/>
</dbReference>
<organism evidence="8 9">
    <name type="scientific">Gossypium australe</name>
    <dbReference type="NCBI Taxonomy" id="47621"/>
    <lineage>
        <taxon>Eukaryota</taxon>
        <taxon>Viridiplantae</taxon>
        <taxon>Streptophyta</taxon>
        <taxon>Embryophyta</taxon>
        <taxon>Tracheophyta</taxon>
        <taxon>Spermatophyta</taxon>
        <taxon>Magnoliopsida</taxon>
        <taxon>eudicotyledons</taxon>
        <taxon>Gunneridae</taxon>
        <taxon>Pentapetalae</taxon>
        <taxon>rosids</taxon>
        <taxon>malvids</taxon>
        <taxon>Malvales</taxon>
        <taxon>Malvaceae</taxon>
        <taxon>Malvoideae</taxon>
        <taxon>Gossypium</taxon>
    </lineage>
</organism>
<dbReference type="GO" id="GO:0000287">
    <property type="term" value="F:magnesium ion binding"/>
    <property type="evidence" value="ECO:0007669"/>
    <property type="project" value="InterPro"/>
</dbReference>
<keyword evidence="3" id="KW-0460">Magnesium</keyword>
<comment type="cofactor">
    <cofactor evidence="1">
        <name>Mg(2+)</name>
        <dbReference type="ChEBI" id="CHEBI:18420"/>
    </cofactor>
</comment>
<dbReference type="InterPro" id="IPR005630">
    <property type="entry name" value="Terpene_synthase_metal-bd"/>
</dbReference>
<dbReference type="PANTHER" id="PTHR31225:SF93">
    <property type="entry name" value="ALPHA-HUMULENE_(-)-(E)-BETA-CARYOPHYLLENE SYNTHASE"/>
    <property type="match status" value="1"/>
</dbReference>
<dbReference type="Gene3D" id="1.10.600.10">
    <property type="entry name" value="Farnesyl Diphosphate Synthase"/>
    <property type="match status" value="1"/>
</dbReference>
<protein>
    <submittedName>
        <fullName evidence="8">Putative terpene synthase 6 isoform X2</fullName>
    </submittedName>
</protein>
<evidence type="ECO:0000313" key="8">
    <source>
        <dbReference type="EMBL" id="KAA3467283.1"/>
    </source>
</evidence>
<comment type="similarity">
    <text evidence="5">Belongs to the terpene synthase family. Tpsa subfamily.</text>
</comment>
<evidence type="ECO:0000256" key="1">
    <source>
        <dbReference type="ARBA" id="ARBA00001946"/>
    </source>
</evidence>
<keyword evidence="9" id="KW-1185">Reference proteome</keyword>
<dbReference type="AlphaFoldDB" id="A0A5B6VDR5"/>
<evidence type="ECO:0000256" key="3">
    <source>
        <dbReference type="ARBA" id="ARBA00022842"/>
    </source>
</evidence>
<reference evidence="9" key="1">
    <citation type="journal article" date="2019" name="Plant Biotechnol. J.">
        <title>Genome sequencing of the Australian wild diploid species Gossypium australe highlights disease resistance and delayed gland morphogenesis.</title>
        <authorList>
            <person name="Cai Y."/>
            <person name="Cai X."/>
            <person name="Wang Q."/>
            <person name="Wang P."/>
            <person name="Zhang Y."/>
            <person name="Cai C."/>
            <person name="Xu Y."/>
            <person name="Wang K."/>
            <person name="Zhou Z."/>
            <person name="Wang C."/>
            <person name="Geng S."/>
            <person name="Li B."/>
            <person name="Dong Q."/>
            <person name="Hou Y."/>
            <person name="Wang H."/>
            <person name="Ai P."/>
            <person name="Liu Z."/>
            <person name="Yi F."/>
            <person name="Sun M."/>
            <person name="An G."/>
            <person name="Cheng J."/>
            <person name="Zhang Y."/>
            <person name="Shi Q."/>
            <person name="Xie Y."/>
            <person name="Shi X."/>
            <person name="Chang Y."/>
            <person name="Huang F."/>
            <person name="Chen Y."/>
            <person name="Hong S."/>
            <person name="Mi L."/>
            <person name="Sun Q."/>
            <person name="Zhang L."/>
            <person name="Zhou B."/>
            <person name="Peng R."/>
            <person name="Zhang X."/>
            <person name="Liu F."/>
        </authorList>
    </citation>
    <scope>NUCLEOTIDE SEQUENCE [LARGE SCALE GENOMIC DNA]</scope>
    <source>
        <strain evidence="9">cv. PA1801</strain>
    </source>
</reference>
<gene>
    <name evidence="8" type="ORF">EPI10_002308</name>
</gene>
<dbReference type="GO" id="GO:0010333">
    <property type="term" value="F:terpene synthase activity"/>
    <property type="evidence" value="ECO:0007669"/>
    <property type="project" value="InterPro"/>
</dbReference>
<dbReference type="SUPFAM" id="SSF48576">
    <property type="entry name" value="Terpenoid synthases"/>
    <property type="match status" value="1"/>
</dbReference>
<dbReference type="InterPro" id="IPR044814">
    <property type="entry name" value="Terpene_cyclase_plant_C1"/>
</dbReference>
<comment type="caution">
    <text evidence="8">The sequence shown here is derived from an EMBL/GenBank/DDBJ whole genome shotgun (WGS) entry which is preliminary data.</text>
</comment>
<dbReference type="GO" id="GO:0016102">
    <property type="term" value="P:diterpenoid biosynthetic process"/>
    <property type="evidence" value="ECO:0007669"/>
    <property type="project" value="InterPro"/>
</dbReference>
<evidence type="ECO:0000256" key="5">
    <source>
        <dbReference type="ARBA" id="ARBA00038405"/>
    </source>
</evidence>
<dbReference type="InterPro" id="IPR034741">
    <property type="entry name" value="Terpene_cyclase-like_1_C"/>
</dbReference>
<dbReference type="PANTHER" id="PTHR31225">
    <property type="entry name" value="OS04G0344100 PROTEIN-RELATED"/>
    <property type="match status" value="1"/>
</dbReference>
<evidence type="ECO:0000259" key="6">
    <source>
        <dbReference type="Pfam" id="PF01397"/>
    </source>
</evidence>
<evidence type="ECO:0000256" key="2">
    <source>
        <dbReference type="ARBA" id="ARBA00022723"/>
    </source>
</evidence>
<dbReference type="SUPFAM" id="SSF48239">
    <property type="entry name" value="Terpenoid cyclases/Protein prenyltransferases"/>
    <property type="match status" value="1"/>
</dbReference>